<dbReference type="InterPro" id="IPR011251">
    <property type="entry name" value="Luciferase-like_dom"/>
</dbReference>
<reference evidence="2 3" key="1">
    <citation type="submission" date="2015-07" db="EMBL/GenBank/DDBJ databases">
        <title>Complete genome sequence of Mycobacterium goodii X7B, a facultative thermophilic biodesulfurizing bacterium.</title>
        <authorList>
            <person name="Yu B."/>
            <person name="Li F."/>
            <person name="Xu P."/>
        </authorList>
    </citation>
    <scope>NUCLEOTIDE SEQUENCE [LARGE SCALE GENOMIC DNA]</scope>
    <source>
        <strain evidence="2 3">X7B</strain>
    </source>
</reference>
<dbReference type="AlphaFoldDB" id="A0A0K0X046"/>
<organism evidence="2 3">
    <name type="scientific">Mycolicibacterium goodii</name>
    <name type="common">Mycobacterium goodii</name>
    <dbReference type="NCBI Taxonomy" id="134601"/>
    <lineage>
        <taxon>Bacteria</taxon>
        <taxon>Bacillati</taxon>
        <taxon>Actinomycetota</taxon>
        <taxon>Actinomycetes</taxon>
        <taxon>Mycobacteriales</taxon>
        <taxon>Mycobacteriaceae</taxon>
        <taxon>Mycolicibacterium</taxon>
    </lineage>
</organism>
<dbReference type="InterPro" id="IPR036661">
    <property type="entry name" value="Luciferase-like_sf"/>
</dbReference>
<dbReference type="Proteomes" id="UP000062255">
    <property type="component" value="Chromosome"/>
</dbReference>
<dbReference type="CDD" id="cd01097">
    <property type="entry name" value="Tetrahydromethanopterin_reductase"/>
    <property type="match status" value="1"/>
</dbReference>
<accession>A0A0K0X046</accession>
<dbReference type="InterPro" id="IPR050564">
    <property type="entry name" value="F420-G6PD/mer"/>
</dbReference>
<evidence type="ECO:0000313" key="2">
    <source>
        <dbReference type="EMBL" id="AKS30799.1"/>
    </source>
</evidence>
<dbReference type="Pfam" id="PF00296">
    <property type="entry name" value="Bac_luciferase"/>
    <property type="match status" value="1"/>
</dbReference>
<dbReference type="KEGG" id="mgo:AFA91_01705"/>
<proteinExistence type="predicted"/>
<dbReference type="OrthoDB" id="4760590at2"/>
<dbReference type="STRING" id="134601.AFA91_01705"/>
<dbReference type="InterPro" id="IPR019922">
    <property type="entry name" value="Lucif-like_OxRdatse_MSMEG_4141"/>
</dbReference>
<evidence type="ECO:0000259" key="1">
    <source>
        <dbReference type="Pfam" id="PF00296"/>
    </source>
</evidence>
<name>A0A0K0X046_MYCGD</name>
<protein>
    <submittedName>
        <fullName evidence="2">F420-dependent oxidoreductase</fullName>
    </submittedName>
</protein>
<dbReference type="EMBL" id="CP012150">
    <property type="protein sequence ID" value="AKS30799.1"/>
    <property type="molecule type" value="Genomic_DNA"/>
</dbReference>
<evidence type="ECO:0000313" key="3">
    <source>
        <dbReference type="Proteomes" id="UP000062255"/>
    </source>
</evidence>
<dbReference type="NCBIfam" id="TIGR03620">
    <property type="entry name" value="F420_MSMEG_4141"/>
    <property type="match status" value="1"/>
</dbReference>
<dbReference type="RefSeq" id="WP_049743203.1">
    <property type="nucleotide sequence ID" value="NZ_CP012150.1"/>
</dbReference>
<gene>
    <name evidence="2" type="ORF">AFA91_01705</name>
</gene>
<dbReference type="PANTHER" id="PTHR43244:SF2">
    <property type="entry name" value="CONSERVED HYPOTHETICAL ALANINE AND PROLINE-RICH PROTEIN"/>
    <property type="match status" value="1"/>
</dbReference>
<dbReference type="SUPFAM" id="SSF51679">
    <property type="entry name" value="Bacterial luciferase-like"/>
    <property type="match status" value="1"/>
</dbReference>
<dbReference type="GO" id="GO:0016705">
    <property type="term" value="F:oxidoreductase activity, acting on paired donors, with incorporation or reduction of molecular oxygen"/>
    <property type="evidence" value="ECO:0007669"/>
    <property type="project" value="InterPro"/>
</dbReference>
<dbReference type="Gene3D" id="3.20.20.30">
    <property type="entry name" value="Luciferase-like domain"/>
    <property type="match status" value="1"/>
</dbReference>
<dbReference type="PANTHER" id="PTHR43244">
    <property type="match status" value="1"/>
</dbReference>
<feature type="domain" description="Luciferase-like" evidence="1">
    <location>
        <begin position="15"/>
        <end position="236"/>
    </location>
</feature>
<dbReference type="PATRIC" id="fig|134601.6.peg.355"/>
<sequence>MTEGQRARIDFPARVGVWWSSDTWSMPDAQQVAREIENLGYGSLFLPETVAKECLTQSAAFLAATERLVVGTGIANIHVRLPSAAEAGARTLTALYPGRFVLGLGVSHGPLVERGMGGVYQKPLATMRTYLERMAAVPEQIEPGVGRPPRLLAALGPKMIELSGSHADGAHPYLVLPEQTRVTRGILGADKWIVSEQAVAVGGDDADQLRRAHQHLEVYSGLPNYRNSWLRQGFDESDLVRGGSDRLARAVVGMGSVHDAAKMVTAHLDAGADHVVIQVLGDNPTADPRPALRELAAELELN</sequence>